<protein>
    <submittedName>
        <fullName evidence="2">Uncharacterized protein</fullName>
    </submittedName>
</protein>
<gene>
    <name evidence="2" type="ORF">DPMN_033534</name>
</gene>
<feature type="region of interest" description="Disordered" evidence="1">
    <location>
        <begin position="77"/>
        <end position="104"/>
    </location>
</feature>
<dbReference type="Proteomes" id="UP000828390">
    <property type="component" value="Unassembled WGS sequence"/>
</dbReference>
<name>A0A9D4M3U4_DREPO</name>
<comment type="caution">
    <text evidence="2">The sequence shown here is derived from an EMBL/GenBank/DDBJ whole genome shotgun (WGS) entry which is preliminary data.</text>
</comment>
<feature type="region of interest" description="Disordered" evidence="1">
    <location>
        <begin position="1"/>
        <end position="29"/>
    </location>
</feature>
<accession>A0A9D4M3U4</accession>
<reference evidence="2" key="1">
    <citation type="journal article" date="2019" name="bioRxiv">
        <title>The Genome of the Zebra Mussel, Dreissena polymorpha: A Resource for Invasive Species Research.</title>
        <authorList>
            <person name="McCartney M.A."/>
            <person name="Auch B."/>
            <person name="Kono T."/>
            <person name="Mallez S."/>
            <person name="Zhang Y."/>
            <person name="Obille A."/>
            <person name="Becker A."/>
            <person name="Abrahante J.E."/>
            <person name="Garbe J."/>
            <person name="Badalamenti J.P."/>
            <person name="Herman A."/>
            <person name="Mangelson H."/>
            <person name="Liachko I."/>
            <person name="Sullivan S."/>
            <person name="Sone E.D."/>
            <person name="Koren S."/>
            <person name="Silverstein K.A.T."/>
            <person name="Beckman K.B."/>
            <person name="Gohl D.M."/>
        </authorList>
    </citation>
    <scope>NUCLEOTIDE SEQUENCE</scope>
    <source>
        <strain evidence="2">Duluth1</strain>
        <tissue evidence="2">Whole animal</tissue>
    </source>
</reference>
<dbReference type="AlphaFoldDB" id="A0A9D4M3U4"/>
<organism evidence="2 3">
    <name type="scientific">Dreissena polymorpha</name>
    <name type="common">Zebra mussel</name>
    <name type="synonym">Mytilus polymorpha</name>
    <dbReference type="NCBI Taxonomy" id="45954"/>
    <lineage>
        <taxon>Eukaryota</taxon>
        <taxon>Metazoa</taxon>
        <taxon>Spiralia</taxon>
        <taxon>Lophotrochozoa</taxon>
        <taxon>Mollusca</taxon>
        <taxon>Bivalvia</taxon>
        <taxon>Autobranchia</taxon>
        <taxon>Heteroconchia</taxon>
        <taxon>Euheterodonta</taxon>
        <taxon>Imparidentia</taxon>
        <taxon>Neoheterodontei</taxon>
        <taxon>Myida</taxon>
        <taxon>Dreissenoidea</taxon>
        <taxon>Dreissenidae</taxon>
        <taxon>Dreissena</taxon>
    </lineage>
</organism>
<evidence type="ECO:0000313" key="3">
    <source>
        <dbReference type="Proteomes" id="UP000828390"/>
    </source>
</evidence>
<evidence type="ECO:0000313" key="2">
    <source>
        <dbReference type="EMBL" id="KAH3870352.1"/>
    </source>
</evidence>
<sequence length="104" mass="11918">MYQNLQQQIISKTKSATTATPAATKPPINPSRLLEALKNEHDCKTTLQQFHIENKVFNEIRQSTSKLWLRTQKCRTERRTERWTDGRTDGRTTPKEYTSAPGGG</sequence>
<dbReference type="EMBL" id="JAIWYP010000002">
    <property type="protein sequence ID" value="KAH3870352.1"/>
    <property type="molecule type" value="Genomic_DNA"/>
</dbReference>
<feature type="compositionally biased region" description="Low complexity" evidence="1">
    <location>
        <begin position="9"/>
        <end position="26"/>
    </location>
</feature>
<evidence type="ECO:0000256" key="1">
    <source>
        <dbReference type="SAM" id="MobiDB-lite"/>
    </source>
</evidence>
<proteinExistence type="predicted"/>
<feature type="compositionally biased region" description="Basic and acidic residues" evidence="1">
    <location>
        <begin position="77"/>
        <end position="94"/>
    </location>
</feature>
<keyword evidence="3" id="KW-1185">Reference proteome</keyword>
<reference evidence="2" key="2">
    <citation type="submission" date="2020-11" db="EMBL/GenBank/DDBJ databases">
        <authorList>
            <person name="McCartney M.A."/>
            <person name="Auch B."/>
            <person name="Kono T."/>
            <person name="Mallez S."/>
            <person name="Becker A."/>
            <person name="Gohl D.M."/>
            <person name="Silverstein K.A.T."/>
            <person name="Koren S."/>
            <person name="Bechman K.B."/>
            <person name="Herman A."/>
            <person name="Abrahante J.E."/>
            <person name="Garbe J."/>
        </authorList>
    </citation>
    <scope>NUCLEOTIDE SEQUENCE</scope>
    <source>
        <strain evidence="2">Duluth1</strain>
        <tissue evidence="2">Whole animal</tissue>
    </source>
</reference>